<feature type="transmembrane region" description="Helical" evidence="3">
    <location>
        <begin position="48"/>
        <end position="67"/>
    </location>
</feature>
<keyword evidence="3" id="KW-0472">Membrane</keyword>
<protein>
    <submittedName>
        <fullName evidence="4">Uncharacterized protein</fullName>
    </submittedName>
</protein>
<evidence type="ECO:0000256" key="1">
    <source>
        <dbReference type="SAM" id="Coils"/>
    </source>
</evidence>
<dbReference type="RefSeq" id="WP_226541259.1">
    <property type="nucleotide sequence ID" value="NZ_CP129013.1"/>
</dbReference>
<evidence type="ECO:0000256" key="2">
    <source>
        <dbReference type="SAM" id="MobiDB-lite"/>
    </source>
</evidence>
<keyword evidence="3" id="KW-0812">Transmembrane</keyword>
<accession>A0ABY9JQV6</accession>
<dbReference type="Proteomes" id="UP001197974">
    <property type="component" value="Chromosome"/>
</dbReference>
<gene>
    <name evidence="4" type="ORF">LC087_13030</name>
</gene>
<evidence type="ECO:0000256" key="3">
    <source>
        <dbReference type="SAM" id="Phobius"/>
    </source>
</evidence>
<name>A0ABY9JQV6_9BACI</name>
<keyword evidence="1" id="KW-0175">Coiled coil</keyword>
<reference evidence="4 5" key="1">
    <citation type="submission" date="2023-06" db="EMBL/GenBank/DDBJ databases">
        <title>Five Gram-positive bacteria isolated from mangrove sediments in Shenzhen, Guangdong, China.</title>
        <authorList>
            <person name="Yu S."/>
            <person name="Zheng W."/>
            <person name="Huang Y."/>
        </authorList>
    </citation>
    <scope>NUCLEOTIDE SEQUENCE [LARGE SCALE GENOMIC DNA]</scope>
    <source>
        <strain evidence="4 5">SaN35-3</strain>
    </source>
</reference>
<dbReference type="EMBL" id="CP129013">
    <property type="protein sequence ID" value="WLR41771.1"/>
    <property type="molecule type" value="Genomic_DNA"/>
</dbReference>
<evidence type="ECO:0000313" key="4">
    <source>
        <dbReference type="EMBL" id="WLR41771.1"/>
    </source>
</evidence>
<organism evidence="4 5">
    <name type="scientific">Bacillus carboniphilus</name>
    <dbReference type="NCBI Taxonomy" id="86663"/>
    <lineage>
        <taxon>Bacteria</taxon>
        <taxon>Bacillati</taxon>
        <taxon>Bacillota</taxon>
        <taxon>Bacilli</taxon>
        <taxon>Bacillales</taxon>
        <taxon>Bacillaceae</taxon>
        <taxon>Bacillus</taxon>
    </lineage>
</organism>
<proteinExistence type="predicted"/>
<evidence type="ECO:0000313" key="5">
    <source>
        <dbReference type="Proteomes" id="UP001197974"/>
    </source>
</evidence>
<keyword evidence="5" id="KW-1185">Reference proteome</keyword>
<feature type="region of interest" description="Disordered" evidence="2">
    <location>
        <begin position="231"/>
        <end position="266"/>
    </location>
</feature>
<keyword evidence="3" id="KW-1133">Transmembrane helix</keyword>
<feature type="compositionally biased region" description="Acidic residues" evidence="2">
    <location>
        <begin position="247"/>
        <end position="263"/>
    </location>
</feature>
<sequence length="401" mass="46472">MKNFDEQIKKAIHKSLNDQKIQYTSAEKQNLAVKATQGRPSYMKTIQYSFATVMAIAIMLIFAIPFVQDVIISSNNQADEPDTPLVEEEEIKSPTKEIFIDLVTKHNEKVEELNKKANETTQMYDGYENLEDLYKEFSTIETRSIFNKLIASSIKQTEEVLVKEDDLISIYPSPEEYTGTINKVSEEQYEFTYYTNENTEEPSKVSIVYKDERWMLSGYEYPKIEEIVEKGIPNEIEEQTKNPDENTTIEEEPQEKQDNEDEKDIPVVEKTDKHEVEFLDPSITRTEEGYNRYLNYLQGNLRSGMTQDEVKSILGDQYQTAQSMVNHSTVNEYWSYDIGGEQGYSFHSKYEDEMDVEGIVSGKVMMIVNVFFKHDENGQIVTQLININVKDGESSKEIKIY</sequence>
<feature type="coiled-coil region" evidence="1">
    <location>
        <begin position="103"/>
        <end position="130"/>
    </location>
</feature>